<protein>
    <recommendedName>
        <fullName evidence="1">SET domain-containing protein</fullName>
    </recommendedName>
</protein>
<dbReference type="SUPFAM" id="SSF82199">
    <property type="entry name" value="SET domain"/>
    <property type="match status" value="1"/>
</dbReference>
<dbReference type="Pfam" id="PF00856">
    <property type="entry name" value="SET"/>
    <property type="match status" value="1"/>
</dbReference>
<dbReference type="InterPro" id="IPR046341">
    <property type="entry name" value="SET_dom_sf"/>
</dbReference>
<sequence>MLTTHDFDTDPDKAEYVLRLQTKASTTKSKNKQTVYIDAATCGNITRFINHSCQPKCQFMEVRNRRRVKVLVIVVEAVRVGQKVTCF</sequence>
<accession>A0ABD3G6W6</accession>
<proteinExistence type="predicted"/>
<evidence type="ECO:0000259" key="1">
    <source>
        <dbReference type="Pfam" id="PF00856"/>
    </source>
</evidence>
<organism evidence="2 3">
    <name type="scientific">Phytophthora oleae</name>
    <dbReference type="NCBI Taxonomy" id="2107226"/>
    <lineage>
        <taxon>Eukaryota</taxon>
        <taxon>Sar</taxon>
        <taxon>Stramenopiles</taxon>
        <taxon>Oomycota</taxon>
        <taxon>Peronosporomycetes</taxon>
        <taxon>Peronosporales</taxon>
        <taxon>Peronosporaceae</taxon>
        <taxon>Phytophthora</taxon>
    </lineage>
</organism>
<dbReference type="EMBL" id="JBIMZQ010000001">
    <property type="protein sequence ID" value="KAL3674908.1"/>
    <property type="molecule type" value="Genomic_DNA"/>
</dbReference>
<evidence type="ECO:0000313" key="3">
    <source>
        <dbReference type="Proteomes" id="UP001632037"/>
    </source>
</evidence>
<reference evidence="2 3" key="1">
    <citation type="submission" date="2024-09" db="EMBL/GenBank/DDBJ databases">
        <title>Genome sequencing and assembly of Phytophthora oleae, isolate VK10A, causative agent of rot of olive drupes.</title>
        <authorList>
            <person name="Conti Taguali S."/>
            <person name="Riolo M."/>
            <person name="La Spada F."/>
            <person name="Cacciola S.O."/>
            <person name="Dionisio G."/>
        </authorList>
    </citation>
    <scope>NUCLEOTIDE SEQUENCE [LARGE SCALE GENOMIC DNA]</scope>
    <source>
        <strain evidence="2 3">VK10A</strain>
    </source>
</reference>
<dbReference type="Proteomes" id="UP001632037">
    <property type="component" value="Unassembled WGS sequence"/>
</dbReference>
<evidence type="ECO:0000313" key="2">
    <source>
        <dbReference type="EMBL" id="KAL3674908.1"/>
    </source>
</evidence>
<dbReference type="InterPro" id="IPR001214">
    <property type="entry name" value="SET_dom"/>
</dbReference>
<dbReference type="Gene3D" id="2.170.270.10">
    <property type="entry name" value="SET domain"/>
    <property type="match status" value="1"/>
</dbReference>
<keyword evidence="3" id="KW-1185">Reference proteome</keyword>
<feature type="domain" description="SET" evidence="1">
    <location>
        <begin position="24"/>
        <end position="86"/>
    </location>
</feature>
<name>A0ABD3G6W6_9STRA</name>
<dbReference type="AlphaFoldDB" id="A0ABD3G6W6"/>
<comment type="caution">
    <text evidence="2">The sequence shown here is derived from an EMBL/GenBank/DDBJ whole genome shotgun (WGS) entry which is preliminary data.</text>
</comment>
<gene>
    <name evidence="2" type="ORF">V7S43_000834</name>
</gene>